<organism evidence="1 2">
    <name type="scientific">Vicia faba</name>
    <name type="common">Broad bean</name>
    <name type="synonym">Faba vulgaris</name>
    <dbReference type="NCBI Taxonomy" id="3906"/>
    <lineage>
        <taxon>Eukaryota</taxon>
        <taxon>Viridiplantae</taxon>
        <taxon>Streptophyta</taxon>
        <taxon>Embryophyta</taxon>
        <taxon>Tracheophyta</taxon>
        <taxon>Spermatophyta</taxon>
        <taxon>Magnoliopsida</taxon>
        <taxon>eudicotyledons</taxon>
        <taxon>Gunneridae</taxon>
        <taxon>Pentapetalae</taxon>
        <taxon>rosids</taxon>
        <taxon>fabids</taxon>
        <taxon>Fabales</taxon>
        <taxon>Fabaceae</taxon>
        <taxon>Papilionoideae</taxon>
        <taxon>50 kb inversion clade</taxon>
        <taxon>NPAAA clade</taxon>
        <taxon>Hologalegina</taxon>
        <taxon>IRL clade</taxon>
        <taxon>Fabeae</taxon>
        <taxon>Vicia</taxon>
    </lineage>
</organism>
<gene>
    <name evidence="1" type="ORF">VFH_III236440</name>
</gene>
<evidence type="ECO:0000313" key="2">
    <source>
        <dbReference type="Proteomes" id="UP001157006"/>
    </source>
</evidence>
<name>A0AAV1AE01_VICFA</name>
<protein>
    <submittedName>
        <fullName evidence="1">Uncharacterized protein</fullName>
    </submittedName>
</protein>
<evidence type="ECO:0000313" key="1">
    <source>
        <dbReference type="EMBL" id="CAI8606572.1"/>
    </source>
</evidence>
<dbReference type="Proteomes" id="UP001157006">
    <property type="component" value="Chromosome 3"/>
</dbReference>
<dbReference type="AlphaFoldDB" id="A0AAV1AE01"/>
<dbReference type="EMBL" id="OX451738">
    <property type="protein sequence ID" value="CAI8606572.1"/>
    <property type="molecule type" value="Genomic_DNA"/>
</dbReference>
<sequence length="100" mass="10513">MVAIIERCKSLDAGIVYVFFSVSYGRRISDGLLNTDAKGICLTDSRNIGVQIEDDGACGTEGRTIGSVGIGDFCVVFLLVEIVVSPANGTVDLIDVLPGM</sequence>
<proteinExistence type="predicted"/>
<keyword evidence="2" id="KW-1185">Reference proteome</keyword>
<accession>A0AAV1AE01</accession>
<reference evidence="1 2" key="1">
    <citation type="submission" date="2023-01" db="EMBL/GenBank/DDBJ databases">
        <authorList>
            <person name="Kreplak J."/>
        </authorList>
    </citation>
    <scope>NUCLEOTIDE SEQUENCE [LARGE SCALE GENOMIC DNA]</scope>
</reference>